<dbReference type="Proteomes" id="UP001212841">
    <property type="component" value="Unassembled WGS sequence"/>
</dbReference>
<keyword evidence="4" id="KW-1185">Reference proteome</keyword>
<evidence type="ECO:0000256" key="1">
    <source>
        <dbReference type="SAM" id="MobiDB-lite"/>
    </source>
</evidence>
<evidence type="ECO:0000313" key="4">
    <source>
        <dbReference type="Proteomes" id="UP001212841"/>
    </source>
</evidence>
<evidence type="ECO:0000256" key="2">
    <source>
        <dbReference type="SAM" id="Phobius"/>
    </source>
</evidence>
<sequence length="704" mass="78434">MTHSRGMQLAAQNNDNADFAFRQMLMKSFLPDTISAAMDQLYYDKQGLIESTFTENTLPIRNFVSLGTLPHWNTEYDSLIESVQDFTRHCRALANTTVSWWKTTSTHDIALTPTNTISMDFPDYVVDRSWRYIQDNGGLVSSYLDQMVQTLADANDAGIRQTYIAMGLVYGVAVVVLGLIAGLIFWPAVRRSIEERKLSIGAFLKIPREVALDMYAKENAFDSEKETEDEDYESDEDDDAEQWNMQFAGSMLGSSANTFGKITIYYVFGLLSLLVFYTISVGGGIILNVLMAHTGRRCAVAAEVPYIVEGVRYIATEAIIKDPAFAASLGDVGIGPAVAISRDTFDRYRKALYFGDPDQHLPHRKLDDYERSFFRSRRLLNETASLEDLSSQTLDDLVTIINDPDTLTWTNPAYKRLADQVLLVATEYGNFADYLQTTFQAQQARLSLFSTKIMFPLFLLWLIRLYLSTLKRILKMIGEENERSVRYLMMLPPQVVGQIETVRELFHIEDLDEFLPGAEDAGEGKDQKEGVVGVLPSVVGKRDGGAAFDFLGVEGVTEATGDPPSDSDVMAKGDYAGYTMSDEEILDPERGKQRGRLGSAGSETGDEISSLPPLMKHEVRQRPMQRVAKSVEIPQPVVRLSAIRRRSLTGDPAIGPPSPGARLSTHGRERSVSFDRNAGKDILETSNMDDGWEDSEGVDLSEAI</sequence>
<feature type="transmembrane region" description="Helical" evidence="2">
    <location>
        <begin position="446"/>
        <end position="467"/>
    </location>
</feature>
<dbReference type="AlphaFoldDB" id="A0AAD5SFP8"/>
<keyword evidence="2" id="KW-0472">Membrane</keyword>
<feature type="compositionally biased region" description="Basic and acidic residues" evidence="1">
    <location>
        <begin position="666"/>
        <end position="683"/>
    </location>
</feature>
<accession>A0AAD5SFP8</accession>
<organism evidence="3 4">
    <name type="scientific">Rhizophlyctis rosea</name>
    <dbReference type="NCBI Taxonomy" id="64517"/>
    <lineage>
        <taxon>Eukaryota</taxon>
        <taxon>Fungi</taxon>
        <taxon>Fungi incertae sedis</taxon>
        <taxon>Chytridiomycota</taxon>
        <taxon>Chytridiomycota incertae sedis</taxon>
        <taxon>Chytridiomycetes</taxon>
        <taxon>Rhizophlyctidales</taxon>
        <taxon>Rhizophlyctidaceae</taxon>
        <taxon>Rhizophlyctis</taxon>
    </lineage>
</organism>
<comment type="caution">
    <text evidence="3">The sequence shown here is derived from an EMBL/GenBank/DDBJ whole genome shotgun (WGS) entry which is preliminary data.</text>
</comment>
<feature type="compositionally biased region" description="Acidic residues" evidence="1">
    <location>
        <begin position="690"/>
        <end position="704"/>
    </location>
</feature>
<feature type="region of interest" description="Disordered" evidence="1">
    <location>
        <begin position="648"/>
        <end position="704"/>
    </location>
</feature>
<reference evidence="3" key="1">
    <citation type="submission" date="2020-05" db="EMBL/GenBank/DDBJ databases">
        <title>Phylogenomic resolution of chytrid fungi.</title>
        <authorList>
            <person name="Stajich J.E."/>
            <person name="Amses K."/>
            <person name="Simmons R."/>
            <person name="Seto K."/>
            <person name="Myers J."/>
            <person name="Bonds A."/>
            <person name="Quandt C.A."/>
            <person name="Barry K."/>
            <person name="Liu P."/>
            <person name="Grigoriev I."/>
            <person name="Longcore J.E."/>
            <person name="James T.Y."/>
        </authorList>
    </citation>
    <scope>NUCLEOTIDE SEQUENCE</scope>
    <source>
        <strain evidence="3">JEL0318</strain>
    </source>
</reference>
<keyword evidence="2" id="KW-1133">Transmembrane helix</keyword>
<keyword evidence="2" id="KW-0812">Transmembrane</keyword>
<feature type="transmembrane region" description="Helical" evidence="2">
    <location>
        <begin position="163"/>
        <end position="189"/>
    </location>
</feature>
<protein>
    <submittedName>
        <fullName evidence="3">Uncharacterized protein</fullName>
    </submittedName>
</protein>
<proteinExistence type="predicted"/>
<gene>
    <name evidence="3" type="ORF">HK097_004107</name>
</gene>
<feature type="region of interest" description="Disordered" evidence="1">
    <location>
        <begin position="581"/>
        <end position="617"/>
    </location>
</feature>
<name>A0AAD5SFP8_9FUNG</name>
<feature type="transmembrane region" description="Helical" evidence="2">
    <location>
        <begin position="264"/>
        <end position="291"/>
    </location>
</feature>
<evidence type="ECO:0000313" key="3">
    <source>
        <dbReference type="EMBL" id="KAJ3053513.1"/>
    </source>
</evidence>
<dbReference type="EMBL" id="JADGJD010000201">
    <property type="protein sequence ID" value="KAJ3053513.1"/>
    <property type="molecule type" value="Genomic_DNA"/>
</dbReference>